<dbReference type="Pfam" id="PF00280">
    <property type="entry name" value="potato_inhibit"/>
    <property type="match status" value="1"/>
</dbReference>
<sequence>MSTKKLWWPELLGAPATAAATQIIQDRPDVAVEVMPPGAPIQPGFNPERVRLFIDDSGNVKQVPIVGY</sequence>
<evidence type="ECO:0000256" key="1">
    <source>
        <dbReference type="ARBA" id="ARBA00008210"/>
    </source>
</evidence>
<dbReference type="PANTHER" id="PTHR33091">
    <property type="entry name" value="PROTEIN, PUTATIVE, EXPRESSED-RELATED"/>
    <property type="match status" value="1"/>
</dbReference>
<dbReference type="Proteomes" id="UP001497457">
    <property type="component" value="Chromosome 26rd"/>
</dbReference>
<comment type="similarity">
    <text evidence="1">Belongs to the protease inhibitor I13 (potato type I serine protease inhibitor) family.</text>
</comment>
<dbReference type="Gene3D" id="3.30.10.10">
    <property type="entry name" value="Trypsin Inhibitor V, subunit A"/>
    <property type="match status" value="1"/>
</dbReference>
<evidence type="ECO:0000313" key="4">
    <source>
        <dbReference type="EMBL" id="CAL5003414.1"/>
    </source>
</evidence>
<dbReference type="PROSITE" id="PS00285">
    <property type="entry name" value="POTATO_INHIBITOR"/>
    <property type="match status" value="1"/>
</dbReference>
<keyword evidence="5" id="KW-1185">Reference proteome</keyword>
<reference evidence="4" key="1">
    <citation type="submission" date="2024-10" db="EMBL/GenBank/DDBJ databases">
        <authorList>
            <person name="Ryan C."/>
        </authorList>
    </citation>
    <scope>NUCLEOTIDE SEQUENCE [LARGE SCALE GENOMIC DNA]</scope>
</reference>
<proteinExistence type="inferred from homology"/>
<accession>A0ABC9BPI4</accession>
<dbReference type="GO" id="GO:0004867">
    <property type="term" value="F:serine-type endopeptidase inhibitor activity"/>
    <property type="evidence" value="ECO:0007669"/>
    <property type="project" value="UniProtKB-KW"/>
</dbReference>
<dbReference type="InterPro" id="IPR000864">
    <property type="entry name" value="Prot_inh_pot1"/>
</dbReference>
<dbReference type="PRINTS" id="PR00292">
    <property type="entry name" value="POTATOINHBTR"/>
</dbReference>
<keyword evidence="3" id="KW-0722">Serine protease inhibitor</keyword>
<keyword evidence="2" id="KW-0646">Protease inhibitor</keyword>
<dbReference type="PANTHER" id="PTHR33091:SF53">
    <property type="entry name" value="OS08G0441300 PROTEIN"/>
    <property type="match status" value="1"/>
</dbReference>
<dbReference type="AlphaFoldDB" id="A0ABC9BPI4"/>
<evidence type="ECO:0000256" key="2">
    <source>
        <dbReference type="ARBA" id="ARBA00022690"/>
    </source>
</evidence>
<dbReference type="SUPFAM" id="SSF54654">
    <property type="entry name" value="CI-2 family of serine protease inhibitors"/>
    <property type="match status" value="1"/>
</dbReference>
<organism evidence="4 5">
    <name type="scientific">Urochloa decumbens</name>
    <dbReference type="NCBI Taxonomy" id="240449"/>
    <lineage>
        <taxon>Eukaryota</taxon>
        <taxon>Viridiplantae</taxon>
        <taxon>Streptophyta</taxon>
        <taxon>Embryophyta</taxon>
        <taxon>Tracheophyta</taxon>
        <taxon>Spermatophyta</taxon>
        <taxon>Magnoliopsida</taxon>
        <taxon>Liliopsida</taxon>
        <taxon>Poales</taxon>
        <taxon>Poaceae</taxon>
        <taxon>PACMAD clade</taxon>
        <taxon>Panicoideae</taxon>
        <taxon>Panicodae</taxon>
        <taxon>Paniceae</taxon>
        <taxon>Melinidinae</taxon>
        <taxon>Urochloa</taxon>
    </lineage>
</organism>
<protein>
    <submittedName>
        <fullName evidence="4">Uncharacterized protein</fullName>
    </submittedName>
</protein>
<dbReference type="InterPro" id="IPR036354">
    <property type="entry name" value="Prot_inh_pot1_sf"/>
</dbReference>
<evidence type="ECO:0000313" key="5">
    <source>
        <dbReference type="Proteomes" id="UP001497457"/>
    </source>
</evidence>
<evidence type="ECO:0000256" key="3">
    <source>
        <dbReference type="ARBA" id="ARBA00022900"/>
    </source>
</evidence>
<dbReference type="EMBL" id="OZ075136">
    <property type="protein sequence ID" value="CAL5003414.1"/>
    <property type="molecule type" value="Genomic_DNA"/>
</dbReference>
<name>A0ABC9BPI4_9POAL</name>
<gene>
    <name evidence="4" type="ORF">URODEC1_LOCUS66400</name>
</gene>